<gene>
    <name evidence="2" type="ORF">KNW02_05120</name>
</gene>
<feature type="region of interest" description="Disordered" evidence="1">
    <location>
        <begin position="91"/>
        <end position="112"/>
    </location>
</feature>
<evidence type="ECO:0000313" key="2">
    <source>
        <dbReference type="EMBL" id="MBU3029503.1"/>
    </source>
</evidence>
<accession>A0ABS6AFY3</accession>
<name>A0ABS6AFY3_9RHOB</name>
<feature type="region of interest" description="Disordered" evidence="1">
    <location>
        <begin position="39"/>
        <end position="66"/>
    </location>
</feature>
<evidence type="ECO:0000313" key="3">
    <source>
        <dbReference type="Proteomes" id="UP001166191"/>
    </source>
</evidence>
<protein>
    <submittedName>
        <fullName evidence="2">Uncharacterized protein</fullName>
    </submittedName>
</protein>
<keyword evidence="3" id="KW-1185">Reference proteome</keyword>
<reference evidence="2" key="1">
    <citation type="submission" date="2021-06" db="EMBL/GenBank/DDBJ databases">
        <title>Paracoccus bacterium XHP0099 sp. nov., isolated from the surface waters of the Yellow Sea.</title>
        <authorList>
            <person name="Xue H."/>
            <person name="Zhang D."/>
        </authorList>
    </citation>
    <scope>NUCLEOTIDE SEQUENCE</scope>
    <source>
        <strain evidence="2">XHP0099</strain>
    </source>
</reference>
<sequence length="112" mass="11270">MMQPASKSVLIVLPDNHADRETPLISGFGGDFYGLRVSHAPPGGGARSTGGPHVTDLAGDADASDYRDQPRAVADKGIITAAGTSRVSFAAGGQRPPGVLADAPLASAAHPI</sequence>
<dbReference type="RefSeq" id="WP_216032191.1">
    <property type="nucleotide sequence ID" value="NZ_JAHKNG010000005.1"/>
</dbReference>
<dbReference type="EMBL" id="JAHKNG010000005">
    <property type="protein sequence ID" value="MBU3029503.1"/>
    <property type="molecule type" value="Genomic_DNA"/>
</dbReference>
<comment type="caution">
    <text evidence="2">The sequence shown here is derived from an EMBL/GenBank/DDBJ whole genome shotgun (WGS) entry which is preliminary data.</text>
</comment>
<dbReference type="Proteomes" id="UP001166191">
    <property type="component" value="Unassembled WGS sequence"/>
</dbReference>
<proteinExistence type="predicted"/>
<evidence type="ECO:0000256" key="1">
    <source>
        <dbReference type="SAM" id="MobiDB-lite"/>
    </source>
</evidence>
<organism evidence="2 3">
    <name type="scientific">Paracoccus marinaquae</name>
    <dbReference type="NCBI Taxonomy" id="2841926"/>
    <lineage>
        <taxon>Bacteria</taxon>
        <taxon>Pseudomonadati</taxon>
        <taxon>Pseudomonadota</taxon>
        <taxon>Alphaproteobacteria</taxon>
        <taxon>Rhodobacterales</taxon>
        <taxon>Paracoccaceae</taxon>
        <taxon>Paracoccus</taxon>
    </lineage>
</organism>